<protein>
    <submittedName>
        <fullName evidence="6">Cobalamin-dependent methionine synthase I</fullName>
    </submittedName>
</protein>
<dbReference type="GO" id="GO:0046872">
    <property type="term" value="F:metal ion binding"/>
    <property type="evidence" value="ECO:0007669"/>
    <property type="project" value="UniProtKB-KW"/>
</dbReference>
<evidence type="ECO:0000256" key="1">
    <source>
        <dbReference type="ARBA" id="ARBA00022723"/>
    </source>
</evidence>
<dbReference type="GO" id="GO:0032259">
    <property type="term" value="P:methylation"/>
    <property type="evidence" value="ECO:0007669"/>
    <property type="project" value="UniProtKB-KW"/>
</dbReference>
<evidence type="ECO:0000256" key="2">
    <source>
        <dbReference type="ARBA" id="ARBA00023285"/>
    </source>
</evidence>
<dbReference type="Gene3D" id="3.10.196.10">
    <property type="entry name" value="Vitamin B12-dependent methionine synthase, activation domain"/>
    <property type="match status" value="1"/>
</dbReference>
<evidence type="ECO:0000313" key="7">
    <source>
        <dbReference type="Proteomes" id="UP000549616"/>
    </source>
</evidence>
<proteinExistence type="predicted"/>
<keyword evidence="3" id="KW-0489">Methyltransferase</keyword>
<dbReference type="PANTHER" id="PTHR45833">
    <property type="entry name" value="METHIONINE SYNTHASE"/>
    <property type="match status" value="1"/>
</dbReference>
<dbReference type="GO" id="GO:0005829">
    <property type="term" value="C:cytosol"/>
    <property type="evidence" value="ECO:0007669"/>
    <property type="project" value="TreeGrafter"/>
</dbReference>
<feature type="region of interest" description="Disordered" evidence="4">
    <location>
        <begin position="1"/>
        <end position="60"/>
    </location>
</feature>
<dbReference type="InterPro" id="IPR050554">
    <property type="entry name" value="Met_Synthase/Corrinoid"/>
</dbReference>
<sequence>MTGTALQARGASAAGPGRVLQGGERERTGRTGRGDQAARTTDARTIPQPPEARIPARSDVATDVPVPVPPFWGTRVITGVPVAEYVTLLDERATYFGQWGLRGARRDQVVETEGRARLRYWLDRLAAGGILRHAAVVYGYLPVVAEGDDLVVLTGVHADAPERARFSFPRQARDRFLCLADFYRPRETGEVDVLPLTLVTLGTPIADYADDLFAGDAYRDYLEVHGLGVQLTEALAEHWHRRVRRELHFTSGHAVADDRRGARFPLGYSACPNLADRATVVELLGAERIGVKVTADCELTPEPSADALICHHPEAAHFTI</sequence>
<dbReference type="Proteomes" id="UP000549616">
    <property type="component" value="Unassembled WGS sequence"/>
</dbReference>
<dbReference type="AlphaFoldDB" id="A0A853BBI2"/>
<dbReference type="GO" id="GO:0046653">
    <property type="term" value="P:tetrahydrofolate metabolic process"/>
    <property type="evidence" value="ECO:0007669"/>
    <property type="project" value="TreeGrafter"/>
</dbReference>
<dbReference type="GO" id="GO:0008705">
    <property type="term" value="F:methionine synthase activity"/>
    <property type="evidence" value="ECO:0007669"/>
    <property type="project" value="InterPro"/>
</dbReference>
<gene>
    <name evidence="6" type="ORF">HNR02_005489</name>
</gene>
<keyword evidence="3" id="KW-0808">Transferase</keyword>
<dbReference type="PROSITE" id="PS50974">
    <property type="entry name" value="ADOMET_ACTIVATION"/>
    <property type="match status" value="1"/>
</dbReference>
<comment type="caution">
    <text evidence="6">The sequence shown here is derived from an EMBL/GenBank/DDBJ whole genome shotgun (WGS) entry which is preliminary data.</text>
</comment>
<dbReference type="SUPFAM" id="SSF56507">
    <property type="entry name" value="Methionine synthase activation domain-like"/>
    <property type="match status" value="1"/>
</dbReference>
<dbReference type="GO" id="GO:0050667">
    <property type="term" value="P:homocysteine metabolic process"/>
    <property type="evidence" value="ECO:0007669"/>
    <property type="project" value="TreeGrafter"/>
</dbReference>
<name>A0A853BBI2_9PSEU</name>
<dbReference type="EMBL" id="JACCFK010000002">
    <property type="protein sequence ID" value="NYI92114.1"/>
    <property type="molecule type" value="Genomic_DNA"/>
</dbReference>
<dbReference type="InterPro" id="IPR004223">
    <property type="entry name" value="VitB12-dep_Met_synth_activ_dom"/>
</dbReference>
<dbReference type="Pfam" id="PF02965">
    <property type="entry name" value="Met_synt_B12"/>
    <property type="match status" value="1"/>
</dbReference>
<feature type="compositionally biased region" description="Basic and acidic residues" evidence="4">
    <location>
        <begin position="23"/>
        <end position="33"/>
    </location>
</feature>
<evidence type="ECO:0000313" key="6">
    <source>
        <dbReference type="EMBL" id="NYI92114.1"/>
    </source>
</evidence>
<evidence type="ECO:0000256" key="3">
    <source>
        <dbReference type="PROSITE-ProRule" id="PRU00346"/>
    </source>
</evidence>
<reference evidence="6 7" key="1">
    <citation type="submission" date="2020-07" db="EMBL/GenBank/DDBJ databases">
        <title>Sequencing the genomes of 1000 actinobacteria strains.</title>
        <authorList>
            <person name="Klenk H.-P."/>
        </authorList>
    </citation>
    <scope>NUCLEOTIDE SEQUENCE [LARGE SCALE GENOMIC DNA]</scope>
    <source>
        <strain evidence="6 7">DSM 104006</strain>
    </source>
</reference>
<dbReference type="InterPro" id="IPR037010">
    <property type="entry name" value="VitB12-dep_Met_synth_activ_sf"/>
</dbReference>
<keyword evidence="2" id="KW-0170">Cobalt</keyword>
<dbReference type="PANTHER" id="PTHR45833:SF1">
    <property type="entry name" value="METHIONINE SYNTHASE"/>
    <property type="match status" value="1"/>
</dbReference>
<feature type="domain" description="AdoMet activation" evidence="5">
    <location>
        <begin position="43"/>
        <end position="320"/>
    </location>
</feature>
<organism evidence="6 7">
    <name type="scientific">Amycolatopsis endophytica</name>
    <dbReference type="NCBI Taxonomy" id="860233"/>
    <lineage>
        <taxon>Bacteria</taxon>
        <taxon>Bacillati</taxon>
        <taxon>Actinomycetota</taxon>
        <taxon>Actinomycetes</taxon>
        <taxon>Pseudonocardiales</taxon>
        <taxon>Pseudonocardiaceae</taxon>
        <taxon>Amycolatopsis</taxon>
    </lineage>
</organism>
<evidence type="ECO:0000259" key="5">
    <source>
        <dbReference type="PROSITE" id="PS50974"/>
    </source>
</evidence>
<accession>A0A853BBI2</accession>
<keyword evidence="1" id="KW-0479">Metal-binding</keyword>
<evidence type="ECO:0000256" key="4">
    <source>
        <dbReference type="SAM" id="MobiDB-lite"/>
    </source>
</evidence>
<keyword evidence="7" id="KW-1185">Reference proteome</keyword>